<dbReference type="OrthoDB" id="9800925at2"/>
<dbReference type="InterPro" id="IPR008979">
    <property type="entry name" value="Galactose-bd-like_sf"/>
</dbReference>
<dbReference type="eggNOG" id="COG2273">
    <property type="taxonomic scope" value="Bacteria"/>
</dbReference>
<evidence type="ECO:0000313" key="5">
    <source>
        <dbReference type="EMBL" id="AFG34590.1"/>
    </source>
</evidence>
<evidence type="ECO:0000259" key="4">
    <source>
        <dbReference type="Pfam" id="PF02018"/>
    </source>
</evidence>
<name>H9UAP7_FERPD</name>
<feature type="signal peptide" evidence="3">
    <location>
        <begin position="1"/>
        <end position="25"/>
    </location>
</feature>
<evidence type="ECO:0000256" key="1">
    <source>
        <dbReference type="ARBA" id="ARBA00022801"/>
    </source>
</evidence>
<feature type="region of interest" description="Disordered" evidence="2">
    <location>
        <begin position="207"/>
        <end position="226"/>
    </location>
</feature>
<protein>
    <submittedName>
        <fullName evidence="5">Beta-glucanase/beta-glucan synthetase</fullName>
    </submittedName>
</protein>
<dbReference type="GO" id="GO:0016798">
    <property type="term" value="F:hydrolase activity, acting on glycosyl bonds"/>
    <property type="evidence" value="ECO:0007669"/>
    <property type="project" value="InterPro"/>
</dbReference>
<proteinExistence type="predicted"/>
<keyword evidence="3" id="KW-0732">Signal</keyword>
<keyword evidence="1" id="KW-0378">Hydrolase</keyword>
<feature type="domain" description="CBM-cenC" evidence="4">
    <location>
        <begin position="231"/>
        <end position="371"/>
    </location>
</feature>
<dbReference type="SUPFAM" id="SSF49785">
    <property type="entry name" value="Galactose-binding domain-like"/>
    <property type="match status" value="2"/>
</dbReference>
<organism evidence="5 6">
    <name type="scientific">Fervidobacterium pennivorans (strain DSM 9078 / Ven5)</name>
    <dbReference type="NCBI Taxonomy" id="771875"/>
    <lineage>
        <taxon>Bacteria</taxon>
        <taxon>Thermotogati</taxon>
        <taxon>Thermotogota</taxon>
        <taxon>Thermotogae</taxon>
        <taxon>Thermotogales</taxon>
        <taxon>Fervidobacteriaceae</taxon>
        <taxon>Fervidobacterium</taxon>
    </lineage>
</organism>
<sequence length="387" mass="44674">MSKITKITKLLLILFTAFLLFSCQFQEKVEAVESVVQQQQSSDTSGTSLLNNWNFRSSIKNDQANAPFEWWIWEAANYGVSDGTVDAYGIKDGYAFIKVANPGTDTWHIQFNQWVKLKQKQYYLISFKGKADEPRKINIKILMNHDPWVNYFAETVELGKEWNTYTFYYKHPDKADETVNFCFELGKDKATTIYIADVILKPVDESEVPEEFREEEPETVEYDFDEEEPDNLVNNGDFAYKIVNDQGSMPTEWWIWEAGKYGISPAKVESFGVENGVGFVKVENSGSETWHVQFNQWVKLRKGNSYVISFKAKAAEPRKIWVKLVQTGAPYGVYFNQEVDLSTEWQTFVFEYTHPDDADPVVTLSFELGKDKPTTVYFDDISISPKK</sequence>
<dbReference type="AlphaFoldDB" id="H9UAP7"/>
<dbReference type="Proteomes" id="UP000007384">
    <property type="component" value="Chromosome"/>
</dbReference>
<dbReference type="Pfam" id="PF02018">
    <property type="entry name" value="CBM_4_9"/>
    <property type="match status" value="2"/>
</dbReference>
<dbReference type="STRING" id="771875.Ferpe_0450"/>
<gene>
    <name evidence="5" type="ordered locus">Ferpe_0450</name>
</gene>
<dbReference type="EMBL" id="CP003260">
    <property type="protein sequence ID" value="AFG34590.1"/>
    <property type="molecule type" value="Genomic_DNA"/>
</dbReference>
<evidence type="ECO:0000313" key="6">
    <source>
        <dbReference type="Proteomes" id="UP000007384"/>
    </source>
</evidence>
<evidence type="ECO:0000256" key="2">
    <source>
        <dbReference type="SAM" id="MobiDB-lite"/>
    </source>
</evidence>
<dbReference type="Gene3D" id="2.60.120.260">
    <property type="entry name" value="Galactose-binding domain-like"/>
    <property type="match status" value="2"/>
</dbReference>
<dbReference type="InterPro" id="IPR003305">
    <property type="entry name" value="CenC_carb-bd"/>
</dbReference>
<dbReference type="PATRIC" id="fig|771875.3.peg.459"/>
<reference evidence="5" key="1">
    <citation type="submission" date="2012-03" db="EMBL/GenBank/DDBJ databases">
        <title>Complete sequence of Fervidobacterium pennivorans DSM 9078.</title>
        <authorList>
            <consortium name="US DOE Joint Genome Institute"/>
            <person name="Lucas S."/>
            <person name="Han J."/>
            <person name="Lapidus A."/>
            <person name="Cheng J.-F."/>
            <person name="Goodwin L."/>
            <person name="Pitluck S."/>
            <person name="Peters L."/>
            <person name="Ovchinnikova G."/>
            <person name="Lu M."/>
            <person name="Detter J.C."/>
            <person name="Han C."/>
            <person name="Tapia R."/>
            <person name="Land M."/>
            <person name="Hauser L."/>
            <person name="Kyrpides N."/>
            <person name="Ivanova N."/>
            <person name="Pagani I."/>
            <person name="Noll K.M."/>
            <person name="Woyke T."/>
        </authorList>
    </citation>
    <scope>NUCLEOTIDE SEQUENCE</scope>
    <source>
        <strain evidence="5">DSM 9078</strain>
    </source>
</reference>
<keyword evidence="6" id="KW-1185">Reference proteome</keyword>
<evidence type="ECO:0000256" key="3">
    <source>
        <dbReference type="SAM" id="SignalP"/>
    </source>
</evidence>
<dbReference type="HOGENOM" id="CLU_789286_0_0_0"/>
<dbReference type="RefSeq" id="WP_014451056.1">
    <property type="nucleotide sequence ID" value="NC_017095.1"/>
</dbReference>
<feature type="domain" description="CBM-cenC" evidence="4">
    <location>
        <begin position="65"/>
        <end position="188"/>
    </location>
</feature>
<feature type="chain" id="PRO_5003623299" evidence="3">
    <location>
        <begin position="26"/>
        <end position="387"/>
    </location>
</feature>
<accession>H9UAP7</accession>
<dbReference type="KEGG" id="fpe:Ferpe_0450"/>
<dbReference type="PROSITE" id="PS51257">
    <property type="entry name" value="PROKAR_LIPOPROTEIN"/>
    <property type="match status" value="1"/>
</dbReference>